<evidence type="ECO:0000259" key="7">
    <source>
        <dbReference type="PROSITE" id="PS01180"/>
    </source>
</evidence>
<dbReference type="Pfam" id="PF00057">
    <property type="entry name" value="Ldl_recept_a"/>
    <property type="match status" value="2"/>
</dbReference>
<dbReference type="SMART" id="SM00200">
    <property type="entry name" value="SEA"/>
    <property type="match status" value="1"/>
</dbReference>
<dbReference type="InterPro" id="IPR035914">
    <property type="entry name" value="Sperma_CUB_dom_sf"/>
</dbReference>
<dbReference type="PRINTS" id="PR00261">
    <property type="entry name" value="LDLRECEPTOR"/>
</dbReference>
<dbReference type="SMART" id="SM00192">
    <property type="entry name" value="LDLa"/>
    <property type="match status" value="2"/>
</dbReference>
<dbReference type="Gene3D" id="2.60.120.290">
    <property type="entry name" value="Spermadhesin, CUB domain"/>
    <property type="match status" value="2"/>
</dbReference>
<dbReference type="InterPro" id="IPR000859">
    <property type="entry name" value="CUB_dom"/>
</dbReference>
<dbReference type="GO" id="GO:0016020">
    <property type="term" value="C:membrane"/>
    <property type="evidence" value="ECO:0007669"/>
    <property type="project" value="InterPro"/>
</dbReference>
<dbReference type="CDD" id="cd00112">
    <property type="entry name" value="LDLa"/>
    <property type="match status" value="2"/>
</dbReference>
<dbReference type="AlphaFoldDB" id="A0A6A4RS85"/>
<feature type="domain" description="SEA" evidence="8">
    <location>
        <begin position="41"/>
        <end position="153"/>
    </location>
</feature>
<feature type="compositionally biased region" description="Acidic residues" evidence="5">
    <location>
        <begin position="837"/>
        <end position="848"/>
    </location>
</feature>
<dbReference type="Gene3D" id="4.10.400.10">
    <property type="entry name" value="Low-density Lipoprotein Receptor"/>
    <property type="match status" value="2"/>
</dbReference>
<dbReference type="Gene3D" id="1.25.40.10">
    <property type="entry name" value="Tetratricopeptide repeat domain"/>
    <property type="match status" value="1"/>
</dbReference>
<dbReference type="SUPFAM" id="SSF57424">
    <property type="entry name" value="LDL receptor-like module"/>
    <property type="match status" value="2"/>
</dbReference>
<feature type="compositionally biased region" description="Basic and acidic residues" evidence="5">
    <location>
        <begin position="913"/>
        <end position="940"/>
    </location>
</feature>
<organism evidence="10 11">
    <name type="scientific">Scophthalmus maximus</name>
    <name type="common">Turbot</name>
    <name type="synonym">Psetta maxima</name>
    <dbReference type="NCBI Taxonomy" id="52904"/>
    <lineage>
        <taxon>Eukaryota</taxon>
        <taxon>Metazoa</taxon>
        <taxon>Chordata</taxon>
        <taxon>Craniata</taxon>
        <taxon>Vertebrata</taxon>
        <taxon>Euteleostomi</taxon>
        <taxon>Actinopterygii</taxon>
        <taxon>Neopterygii</taxon>
        <taxon>Teleostei</taxon>
        <taxon>Neoteleostei</taxon>
        <taxon>Acanthomorphata</taxon>
        <taxon>Carangaria</taxon>
        <taxon>Pleuronectiformes</taxon>
        <taxon>Pleuronectoidei</taxon>
        <taxon>Scophthalmidae</taxon>
        <taxon>Scophthalmus</taxon>
    </lineage>
</organism>
<dbReference type="SUPFAM" id="SSF49854">
    <property type="entry name" value="Spermadhesin, CUB domain"/>
    <property type="match status" value="2"/>
</dbReference>
<reference evidence="10 11" key="1">
    <citation type="submission" date="2019-06" db="EMBL/GenBank/DDBJ databases">
        <title>Draft genomes of female and male turbot (Scophthalmus maximus).</title>
        <authorList>
            <person name="Xu H."/>
            <person name="Xu X.-W."/>
            <person name="Shao C."/>
            <person name="Chen S."/>
        </authorList>
    </citation>
    <scope>NUCLEOTIDE SEQUENCE [LARGE SCALE GENOMIC DNA]</scope>
    <source>
        <strain evidence="10">Ysfricsl-2016a</strain>
        <tissue evidence="10">Blood</tissue>
    </source>
</reference>
<dbReference type="PROSITE" id="PS50060">
    <property type="entry name" value="MAM_2"/>
    <property type="match status" value="1"/>
</dbReference>
<dbReference type="SUPFAM" id="SSF48452">
    <property type="entry name" value="TPR-like"/>
    <property type="match status" value="1"/>
</dbReference>
<feature type="domain" description="MAM" evidence="9">
    <location>
        <begin position="331"/>
        <end position="459"/>
    </location>
</feature>
<dbReference type="InterPro" id="IPR000998">
    <property type="entry name" value="MAM_dom"/>
</dbReference>
<feature type="compositionally biased region" description="Acidic residues" evidence="5">
    <location>
        <begin position="762"/>
        <end position="773"/>
    </location>
</feature>
<dbReference type="InterPro" id="IPR013320">
    <property type="entry name" value="ConA-like_dom_sf"/>
</dbReference>
<dbReference type="Pfam" id="PF00431">
    <property type="entry name" value="CUB"/>
    <property type="match status" value="2"/>
</dbReference>
<dbReference type="InterPro" id="IPR000082">
    <property type="entry name" value="SEA_dom"/>
</dbReference>
<sequence length="1060" mass="117336">MTRRLSSLEFLLCVVSSLLLICCVGLIVVSWFSLRPEGAVEPAVLTGRMVITEGAQFSEELKNSSSRLFKSLAFDVQQLVSEAFGLTELRRLYRSCQVLDFSQGSVAVTFDLWFYQLIGVKDAELQLRAGLKEAEGRGLLIDSNSIQITEKPDVTTAAPTSVTSSTVTCRPHHKPCADRSMCILINRFCDGVNDCSDASDEDGDRCATACDGQFVLRGPSGSFSSSDVSDTYKNNSVCRWIIRVDQGFSVRVDFHKFVTEENIDTVKLYAGVGPHKQLTAELSGSAPPGTVWLLTDQSTVEFISDDVNNLSGFNATYSTANLSDLSNEKKLTCTFEQGMCFWRQQQDDDDGDWIRTSGSTFPLLTGPSADHTLGNSSGGSDVEDAMMVLLLRSSPSQPEPAVTVVFQRDGNYGDNWNYGQATLNLTDEATVTFEALKKGGMRNDISLDDIFLTPNPCGPSPPEPTNVPPPMTTPPIPADCGGPFDLWEPNSTFSSPNYPHSYGNKAKCLWTLHTVQGQNIQLHFLDFNIEATYDVVEVRDGAGPNSTLLAVLTGDDGPAHDLFSTTNQMTVWFFTDSSGHSRGFRANFTSGVDLGSPAPCAAGQFQCRTGSCIHGNSQCDAVVDCPDASDEADCGNSHPSHLTCQYLGYRSGEASLIPALPQDSPFSIITVTSNGTMEATVSETCSSEKVIDLNCDNQLMMDNNNDLLILVLQSFNMSGEQQCSGAAGKPREKEEEKKKKKKEVEEEDFYDCQETLEPPDPREEEEEEEEEEPENCHQITERLTVRGDITETDTGGGHRQDEQGDRLHGDGLQGKQGDRLQEKQGNGLQDDRLQDDGLQDDGLQEEQDDRLQGDGLQEEQGDGLQGDRLQDDGLQDNGPQEEQDDRLQDDGLQECDSDSEMKEEQSQMEFDDEYLREAEKELTEEEKEGRRQQSLSLKEKGNREFKDGAIELNPDYVRALLRRAELYEQTEKLDEALEDYKMVLERDPNQTSARLACMKLPQQIQERNEKLKEEMLGNRQDLGNMILRPFGLSTNNFQVNQDQGSGSYSINFVQKPSDNR</sequence>
<dbReference type="EMBL" id="VEVO01000023">
    <property type="protein sequence ID" value="KAF0022908.1"/>
    <property type="molecule type" value="Genomic_DNA"/>
</dbReference>
<proteinExistence type="predicted"/>
<feature type="domain" description="CUB" evidence="7">
    <location>
        <begin position="480"/>
        <end position="591"/>
    </location>
</feature>
<dbReference type="Pfam" id="PF00515">
    <property type="entry name" value="TPR_1"/>
    <property type="match status" value="1"/>
</dbReference>
<dbReference type="Pfam" id="PF01390">
    <property type="entry name" value="SEA"/>
    <property type="match status" value="1"/>
</dbReference>
<dbReference type="PROSITE" id="PS01209">
    <property type="entry name" value="LDLRA_1"/>
    <property type="match status" value="2"/>
</dbReference>
<dbReference type="Proteomes" id="UP000438429">
    <property type="component" value="Unassembled WGS sequence"/>
</dbReference>
<evidence type="ECO:0000259" key="8">
    <source>
        <dbReference type="PROSITE" id="PS50024"/>
    </source>
</evidence>
<evidence type="ECO:0000256" key="4">
    <source>
        <dbReference type="PROSITE-ProRule" id="PRU00339"/>
    </source>
</evidence>
<keyword evidence="6" id="KW-0472">Membrane</keyword>
<feature type="compositionally biased region" description="Basic and acidic residues" evidence="5">
    <location>
        <begin position="779"/>
        <end position="789"/>
    </location>
</feature>
<evidence type="ECO:0000256" key="6">
    <source>
        <dbReference type="SAM" id="Phobius"/>
    </source>
</evidence>
<dbReference type="Gene3D" id="2.60.120.200">
    <property type="match status" value="2"/>
</dbReference>
<dbReference type="CDD" id="cd00041">
    <property type="entry name" value="CUB"/>
    <property type="match status" value="2"/>
</dbReference>
<keyword evidence="6" id="KW-0812">Transmembrane</keyword>
<feature type="repeat" description="TPR" evidence="4">
    <location>
        <begin position="957"/>
        <end position="990"/>
    </location>
</feature>
<name>A0A6A4RS85_SCOMX</name>
<evidence type="ECO:0000256" key="5">
    <source>
        <dbReference type="SAM" id="MobiDB-lite"/>
    </source>
</evidence>
<dbReference type="SMART" id="SM00042">
    <property type="entry name" value="CUB"/>
    <property type="match status" value="2"/>
</dbReference>
<feature type="transmembrane region" description="Helical" evidence="6">
    <location>
        <begin position="12"/>
        <end position="34"/>
    </location>
</feature>
<dbReference type="PROSITE" id="PS01180">
    <property type="entry name" value="CUB"/>
    <property type="match status" value="2"/>
</dbReference>
<dbReference type="PROSITE" id="PS50024">
    <property type="entry name" value="SEA"/>
    <property type="match status" value="1"/>
</dbReference>
<feature type="disulfide bond" evidence="3">
    <location>
        <begin position="600"/>
        <end position="612"/>
    </location>
</feature>
<keyword evidence="6" id="KW-1133">Transmembrane helix</keyword>
<dbReference type="InterPro" id="IPR036055">
    <property type="entry name" value="LDL_receptor-like_sf"/>
</dbReference>
<comment type="caution">
    <text evidence="10">The sequence shown here is derived from an EMBL/GenBank/DDBJ whole genome shotgun (WGS) entry which is preliminary data.</text>
</comment>
<dbReference type="Pfam" id="PF00629">
    <property type="entry name" value="MAM"/>
    <property type="match status" value="2"/>
</dbReference>
<dbReference type="PROSITE" id="PS50068">
    <property type="entry name" value="LDLRA_2"/>
    <property type="match status" value="2"/>
</dbReference>
<dbReference type="InterPro" id="IPR019734">
    <property type="entry name" value="TPR_rpt"/>
</dbReference>
<dbReference type="InterPro" id="IPR023415">
    <property type="entry name" value="LDLR_class-A_CS"/>
</dbReference>
<dbReference type="SMART" id="SM00137">
    <property type="entry name" value="MAM"/>
    <property type="match status" value="1"/>
</dbReference>
<feature type="region of interest" description="Disordered" evidence="5">
    <location>
        <begin position="720"/>
        <end position="940"/>
    </location>
</feature>
<dbReference type="SUPFAM" id="SSF49899">
    <property type="entry name" value="Concanavalin A-like lectins/glucanases"/>
    <property type="match status" value="1"/>
</dbReference>
<dbReference type="SMART" id="SM00028">
    <property type="entry name" value="TPR"/>
    <property type="match status" value="1"/>
</dbReference>
<evidence type="ECO:0000313" key="10">
    <source>
        <dbReference type="EMBL" id="KAF0022908.1"/>
    </source>
</evidence>
<feature type="disulfide bond" evidence="3">
    <location>
        <begin position="619"/>
        <end position="634"/>
    </location>
</feature>
<dbReference type="Gene3D" id="3.30.70.960">
    <property type="entry name" value="SEA domain"/>
    <property type="match status" value="1"/>
</dbReference>
<gene>
    <name evidence="10" type="ORF">F2P81_024889</name>
</gene>
<comment type="caution">
    <text evidence="3">Lacks conserved residue(s) required for the propagation of feature annotation.</text>
</comment>
<dbReference type="InterPro" id="IPR011990">
    <property type="entry name" value="TPR-like_helical_dom_sf"/>
</dbReference>
<evidence type="ECO:0000256" key="3">
    <source>
        <dbReference type="PROSITE-ProRule" id="PRU00124"/>
    </source>
</evidence>
<feature type="disulfide bond" evidence="3">
    <location>
        <begin position="607"/>
        <end position="625"/>
    </location>
</feature>
<accession>A0A6A4RS85</accession>
<keyword evidence="2 3" id="KW-1015">Disulfide bond</keyword>
<dbReference type="PANTHER" id="PTHR24251">
    <property type="entry name" value="OVOCHYMASE-RELATED"/>
    <property type="match status" value="1"/>
</dbReference>
<feature type="compositionally biased region" description="Basic and acidic residues" evidence="5">
    <location>
        <begin position="796"/>
        <end position="809"/>
    </location>
</feature>
<dbReference type="SUPFAM" id="SSF82671">
    <property type="entry name" value="SEA domain"/>
    <property type="match status" value="1"/>
</dbReference>
<dbReference type="InterPro" id="IPR036364">
    <property type="entry name" value="SEA_dom_sf"/>
</dbReference>
<dbReference type="InterPro" id="IPR002172">
    <property type="entry name" value="LDrepeatLR_classA_rpt"/>
</dbReference>
<protein>
    <submittedName>
        <fullName evidence="10">Uncharacterized protein</fullName>
    </submittedName>
</protein>
<feature type="domain" description="CUB" evidence="7">
    <location>
        <begin position="210"/>
        <end position="320"/>
    </location>
</feature>
<evidence type="ECO:0000313" key="11">
    <source>
        <dbReference type="Proteomes" id="UP000438429"/>
    </source>
</evidence>
<keyword evidence="1" id="KW-0677">Repeat</keyword>
<dbReference type="PROSITE" id="PS50005">
    <property type="entry name" value="TPR"/>
    <property type="match status" value="1"/>
</dbReference>
<keyword evidence="4" id="KW-0802">TPR repeat</keyword>
<evidence type="ECO:0000259" key="9">
    <source>
        <dbReference type="PROSITE" id="PS50060"/>
    </source>
</evidence>
<evidence type="ECO:0000256" key="2">
    <source>
        <dbReference type="ARBA" id="ARBA00023157"/>
    </source>
</evidence>
<evidence type="ECO:0000256" key="1">
    <source>
        <dbReference type="ARBA" id="ARBA00022737"/>
    </source>
</evidence>
<dbReference type="FunFam" id="2.60.120.290:FF:000005">
    <property type="entry name" value="Procollagen C-endopeptidase enhancer 1"/>
    <property type="match status" value="1"/>
</dbReference>